<sequence length="94" mass="10852">MFSIIIMMAAILLTSYAIDVDMVEHERTKDIQRVMNKEYKHSNQVKGSSFIADLEVVPLSVIYDSCETVNTKKVDPQYWYQLHNSLKLTSQPVL</sequence>
<reference evidence="2" key="1">
    <citation type="submission" date="2020-06" db="EMBL/GenBank/DDBJ databases">
        <title>Draft genome of Bugula neritina, a colonial animal packing powerful symbionts and potential medicines.</title>
        <authorList>
            <person name="Rayko M."/>
        </authorList>
    </citation>
    <scope>NUCLEOTIDE SEQUENCE [LARGE SCALE GENOMIC DNA]</scope>
    <source>
        <strain evidence="2">Kwan_BN1</strain>
    </source>
</reference>
<feature type="signal peptide" evidence="1">
    <location>
        <begin position="1"/>
        <end position="17"/>
    </location>
</feature>
<evidence type="ECO:0000256" key="1">
    <source>
        <dbReference type="SAM" id="SignalP"/>
    </source>
</evidence>
<accession>A0A7J7JMU9</accession>
<gene>
    <name evidence="2" type="ORF">EB796_014504</name>
</gene>
<evidence type="ECO:0000313" key="3">
    <source>
        <dbReference type="Proteomes" id="UP000593567"/>
    </source>
</evidence>
<feature type="chain" id="PRO_5029650559" evidence="1">
    <location>
        <begin position="18"/>
        <end position="94"/>
    </location>
</feature>
<dbReference type="AlphaFoldDB" id="A0A7J7JMU9"/>
<comment type="caution">
    <text evidence="2">The sequence shown here is derived from an EMBL/GenBank/DDBJ whole genome shotgun (WGS) entry which is preliminary data.</text>
</comment>
<organism evidence="2 3">
    <name type="scientific">Bugula neritina</name>
    <name type="common">Brown bryozoan</name>
    <name type="synonym">Sertularia neritina</name>
    <dbReference type="NCBI Taxonomy" id="10212"/>
    <lineage>
        <taxon>Eukaryota</taxon>
        <taxon>Metazoa</taxon>
        <taxon>Spiralia</taxon>
        <taxon>Lophotrochozoa</taxon>
        <taxon>Bryozoa</taxon>
        <taxon>Gymnolaemata</taxon>
        <taxon>Cheilostomatida</taxon>
        <taxon>Flustrina</taxon>
        <taxon>Buguloidea</taxon>
        <taxon>Bugulidae</taxon>
        <taxon>Bugula</taxon>
    </lineage>
</organism>
<dbReference type="EMBL" id="VXIV02002126">
    <property type="protein sequence ID" value="KAF6027183.1"/>
    <property type="molecule type" value="Genomic_DNA"/>
</dbReference>
<name>A0A7J7JMU9_BUGNE</name>
<protein>
    <submittedName>
        <fullName evidence="2">Uncharacterized protein</fullName>
    </submittedName>
</protein>
<dbReference type="Proteomes" id="UP000593567">
    <property type="component" value="Unassembled WGS sequence"/>
</dbReference>
<keyword evidence="1" id="KW-0732">Signal</keyword>
<evidence type="ECO:0000313" key="2">
    <source>
        <dbReference type="EMBL" id="KAF6027183.1"/>
    </source>
</evidence>
<proteinExistence type="predicted"/>
<keyword evidence="3" id="KW-1185">Reference proteome</keyword>